<dbReference type="EMBL" id="JAATIQ010000858">
    <property type="protein sequence ID" value="KAF4347118.1"/>
    <property type="molecule type" value="Genomic_DNA"/>
</dbReference>
<keyword evidence="6" id="KW-1185">Reference proteome</keyword>
<name>A0A7J6DX55_CANSA</name>
<dbReference type="AlphaFoldDB" id="A0A7J6DX55"/>
<dbReference type="SUPFAM" id="SSF56574">
    <property type="entry name" value="Serpins"/>
    <property type="match status" value="1"/>
</dbReference>
<dbReference type="PANTHER" id="PTHR11461:SF211">
    <property type="entry name" value="GH10112P-RELATED"/>
    <property type="match status" value="1"/>
</dbReference>
<evidence type="ECO:0000313" key="3">
    <source>
        <dbReference type="EMBL" id="KAF4347118.1"/>
    </source>
</evidence>
<comment type="caution">
    <text evidence="4">The sequence shown here is derived from an EMBL/GenBank/DDBJ whole genome shotgun (WGS) entry which is preliminary data.</text>
</comment>
<dbReference type="InterPro" id="IPR000215">
    <property type="entry name" value="Serpin_fam"/>
</dbReference>
<dbReference type="InterPro" id="IPR023795">
    <property type="entry name" value="Serpin_CS"/>
</dbReference>
<dbReference type="GO" id="GO:0004867">
    <property type="term" value="F:serine-type endopeptidase inhibitor activity"/>
    <property type="evidence" value="ECO:0007669"/>
    <property type="project" value="InterPro"/>
</dbReference>
<feature type="domain" description="Serpin" evidence="2">
    <location>
        <begin position="48"/>
        <end position="144"/>
    </location>
</feature>
<dbReference type="Proteomes" id="UP000583929">
    <property type="component" value="Unassembled WGS sequence"/>
</dbReference>
<comment type="similarity">
    <text evidence="1">Belongs to the serpin family.</text>
</comment>
<sequence length="186" mass="21553">MCRIDDDHSLYFLILSVATCAQSNALEQLMEFLDSQGIIEDNYNKLGDQAKKDVNLWVEKETKGLIKEILCERERLGPPVLCVANALYFKGAWQVSFKASNTKEHEFYLLNEKTRRLSFMNARHVYHSYSSNDRFKALKLEYQRDKKQPVPPPVPTLEADHPFMFMIVEQSSQLVVFTGPLVHPRN</sequence>
<organism evidence="4 5">
    <name type="scientific">Cannabis sativa</name>
    <name type="common">Hemp</name>
    <name type="synonym">Marijuana</name>
    <dbReference type="NCBI Taxonomy" id="3483"/>
    <lineage>
        <taxon>Eukaryota</taxon>
        <taxon>Viridiplantae</taxon>
        <taxon>Streptophyta</taxon>
        <taxon>Embryophyta</taxon>
        <taxon>Tracheophyta</taxon>
        <taxon>Spermatophyta</taxon>
        <taxon>Magnoliopsida</taxon>
        <taxon>eudicotyledons</taxon>
        <taxon>Gunneridae</taxon>
        <taxon>Pentapetalae</taxon>
        <taxon>rosids</taxon>
        <taxon>fabids</taxon>
        <taxon>Rosales</taxon>
        <taxon>Cannabaceae</taxon>
        <taxon>Cannabis</taxon>
    </lineage>
</organism>
<evidence type="ECO:0000313" key="6">
    <source>
        <dbReference type="Proteomes" id="UP000583929"/>
    </source>
</evidence>
<dbReference type="EMBL" id="JAATIP010000377">
    <property type="protein sequence ID" value="KAF4350019.1"/>
    <property type="molecule type" value="Genomic_DNA"/>
</dbReference>
<gene>
    <name evidence="4" type="ORF">F8388_017597</name>
    <name evidence="3" type="ORF">G4B88_025161</name>
</gene>
<dbReference type="InterPro" id="IPR023796">
    <property type="entry name" value="Serpin_dom"/>
</dbReference>
<dbReference type="InterPro" id="IPR036186">
    <property type="entry name" value="Serpin_sf"/>
</dbReference>
<dbReference type="PROSITE" id="PS00284">
    <property type="entry name" value="SERPIN"/>
    <property type="match status" value="1"/>
</dbReference>
<dbReference type="PANTHER" id="PTHR11461">
    <property type="entry name" value="SERINE PROTEASE INHIBITOR, SERPIN"/>
    <property type="match status" value="1"/>
</dbReference>
<dbReference type="Pfam" id="PF00079">
    <property type="entry name" value="Serpin"/>
    <property type="match status" value="1"/>
</dbReference>
<dbReference type="InterPro" id="IPR042178">
    <property type="entry name" value="Serpin_sf_1"/>
</dbReference>
<reference evidence="5 6" key="1">
    <citation type="journal article" date="2020" name="bioRxiv">
        <title>Sequence and annotation of 42 cannabis genomes reveals extensive copy number variation in cannabinoid synthesis and pathogen resistance genes.</title>
        <authorList>
            <person name="Mckernan K.J."/>
            <person name="Helbert Y."/>
            <person name="Kane L.T."/>
            <person name="Ebling H."/>
            <person name="Zhang L."/>
            <person name="Liu B."/>
            <person name="Eaton Z."/>
            <person name="Mclaughlin S."/>
            <person name="Kingan S."/>
            <person name="Baybayan P."/>
            <person name="Concepcion G."/>
            <person name="Jordan M."/>
            <person name="Riva A."/>
            <person name="Barbazuk W."/>
            <person name="Harkins T."/>
        </authorList>
    </citation>
    <scope>NUCLEOTIDE SEQUENCE [LARGE SCALE GENOMIC DNA]</scope>
    <source>
        <strain evidence="5 6">cv. Jamaican Lion 4</strain>
        <strain evidence="3">Father</strain>
        <strain evidence="4">Mother</strain>
        <tissue evidence="4">Leaf</tissue>
    </source>
</reference>
<dbReference type="Gene3D" id="3.30.497.10">
    <property type="entry name" value="Antithrombin, subunit I, domain 2"/>
    <property type="match status" value="1"/>
</dbReference>
<dbReference type="InterPro" id="IPR042185">
    <property type="entry name" value="Serpin_sf_2"/>
</dbReference>
<accession>A0A7J6DX55</accession>
<protein>
    <recommendedName>
        <fullName evidence="2">Serpin domain-containing protein</fullName>
    </recommendedName>
</protein>
<evidence type="ECO:0000256" key="1">
    <source>
        <dbReference type="ARBA" id="ARBA00009500"/>
    </source>
</evidence>
<evidence type="ECO:0000313" key="4">
    <source>
        <dbReference type="EMBL" id="KAF4350019.1"/>
    </source>
</evidence>
<dbReference type="Gene3D" id="2.30.39.10">
    <property type="entry name" value="Alpha-1-antitrypsin, domain 1"/>
    <property type="match status" value="2"/>
</dbReference>
<dbReference type="GO" id="GO:0005615">
    <property type="term" value="C:extracellular space"/>
    <property type="evidence" value="ECO:0007669"/>
    <property type="project" value="InterPro"/>
</dbReference>
<proteinExistence type="inferred from homology"/>
<dbReference type="Proteomes" id="UP000525078">
    <property type="component" value="Unassembled WGS sequence"/>
</dbReference>
<evidence type="ECO:0000259" key="2">
    <source>
        <dbReference type="Pfam" id="PF00079"/>
    </source>
</evidence>
<evidence type="ECO:0000313" key="5">
    <source>
        <dbReference type="Proteomes" id="UP000525078"/>
    </source>
</evidence>